<sequence>MYLLVLCGVVILIWYLQFLWQNRRLYWYSYKTPGPIGLPFIGIAYKFLTRDISVILQRVIDIQTSYPQVATIWFGPRLYYLVSKPEYIEKILTSRSALNKDHVYQFMSDVGEGLVTVGAKKWRTHRKTIIPSFNQKILEAYQDIFWNKAEQFTIVLQKEVENKKVPMLKLVSHCTMDIVCATTLGLNMNIQNSEEVEFITALEKLMEIISVRMLHVWHQLRFTWRLYPMSREFDKAFKIAKDFSSTLIANTKRKYESTRGNSSFEDDIALAVQGKHRDGISFLDLIYKNTKFTEQEITDEINTFLIAATDTTASGLCSIFTMLGMFQDIQQKVFEELIDILGPDRRAFPDDLPQLKYLERVVKESLRLFPPVPLIGRTLHEDIDGGDMIFPSRSSVIFGAVFIHRNPVYWPDPLKFDPDRFLPENTAKRHPCSYIPFSYGPRNCIGAKYAMMNMKTVLSAVLRKYKIFTEYKSVEEIKLSTSLILRLRDGPKVWIELR</sequence>
<comment type="function">
    <text evidence="2">May be involved in the metabolism of insect hormones and in the breakdown of synthetic insecticides.</text>
</comment>
<evidence type="ECO:0000256" key="14">
    <source>
        <dbReference type="RuleBase" id="RU000461"/>
    </source>
</evidence>
<protein>
    <recommendedName>
        <fullName evidence="17">Cytochrome P450 4C1-like</fullName>
    </recommendedName>
</protein>
<dbReference type="InterPro" id="IPR002401">
    <property type="entry name" value="Cyt_P450_E_grp-I"/>
</dbReference>
<dbReference type="CDD" id="cd20628">
    <property type="entry name" value="CYP4"/>
    <property type="match status" value="1"/>
</dbReference>
<reference evidence="15" key="1">
    <citation type="submission" date="2025-05" db="UniProtKB">
        <authorList>
            <consortium name="EnsemblMetazoa"/>
        </authorList>
    </citation>
    <scope>IDENTIFICATION</scope>
</reference>
<comment type="subcellular location">
    <subcellularLocation>
        <location evidence="4">Endoplasmic reticulum membrane</location>
        <topology evidence="4">Peripheral membrane protein</topology>
    </subcellularLocation>
    <subcellularLocation>
        <location evidence="3">Microsome membrane</location>
        <topology evidence="3">Peripheral membrane protein</topology>
    </subcellularLocation>
</comment>
<dbReference type="GeneID" id="126882335"/>
<organism evidence="15 16">
    <name type="scientific">Diabrotica virgifera virgifera</name>
    <name type="common">western corn rootworm</name>
    <dbReference type="NCBI Taxonomy" id="50390"/>
    <lineage>
        <taxon>Eukaryota</taxon>
        <taxon>Metazoa</taxon>
        <taxon>Ecdysozoa</taxon>
        <taxon>Arthropoda</taxon>
        <taxon>Hexapoda</taxon>
        <taxon>Insecta</taxon>
        <taxon>Pterygota</taxon>
        <taxon>Neoptera</taxon>
        <taxon>Endopterygota</taxon>
        <taxon>Coleoptera</taxon>
        <taxon>Polyphaga</taxon>
        <taxon>Cucujiformia</taxon>
        <taxon>Chrysomeloidea</taxon>
        <taxon>Chrysomelidae</taxon>
        <taxon>Galerucinae</taxon>
        <taxon>Diabroticina</taxon>
        <taxon>Diabroticites</taxon>
        <taxon>Diabrotica</taxon>
    </lineage>
</organism>
<keyword evidence="11 14" id="KW-0408">Iron</keyword>
<keyword evidence="9" id="KW-0492">Microsome</keyword>
<dbReference type="RefSeq" id="XP_050503171.1">
    <property type="nucleotide sequence ID" value="XM_050647214.1"/>
</dbReference>
<dbReference type="PRINTS" id="PR00385">
    <property type="entry name" value="P450"/>
</dbReference>
<evidence type="ECO:0000256" key="5">
    <source>
        <dbReference type="ARBA" id="ARBA00010617"/>
    </source>
</evidence>
<dbReference type="EnsemblMetazoa" id="XM_050647215.1">
    <property type="protein sequence ID" value="XP_050503172.1"/>
    <property type="gene ID" value="LOC126882335"/>
</dbReference>
<dbReference type="PRINTS" id="PR00463">
    <property type="entry name" value="EP450I"/>
</dbReference>
<dbReference type="PANTHER" id="PTHR24291">
    <property type="entry name" value="CYTOCHROME P450 FAMILY 4"/>
    <property type="match status" value="1"/>
</dbReference>
<evidence type="ECO:0000313" key="16">
    <source>
        <dbReference type="Proteomes" id="UP001652700"/>
    </source>
</evidence>
<keyword evidence="6 14" id="KW-0349">Heme</keyword>
<dbReference type="EnsemblMetazoa" id="XM_050647216.1">
    <property type="protein sequence ID" value="XP_050503173.1"/>
    <property type="gene ID" value="LOC126882335"/>
</dbReference>
<dbReference type="InterPro" id="IPR050196">
    <property type="entry name" value="Cytochrome_P450_Monoox"/>
</dbReference>
<evidence type="ECO:0000256" key="12">
    <source>
        <dbReference type="ARBA" id="ARBA00023033"/>
    </source>
</evidence>
<keyword evidence="12 14" id="KW-0503">Monooxygenase</keyword>
<comment type="cofactor">
    <cofactor evidence="1">
        <name>heme</name>
        <dbReference type="ChEBI" id="CHEBI:30413"/>
    </cofactor>
</comment>
<keyword evidence="7 14" id="KW-0479">Metal-binding</keyword>
<evidence type="ECO:0000256" key="4">
    <source>
        <dbReference type="ARBA" id="ARBA00004406"/>
    </source>
</evidence>
<accession>A0ABM5JZ02</accession>
<keyword evidence="10 14" id="KW-0560">Oxidoreductase</keyword>
<evidence type="ECO:0000256" key="8">
    <source>
        <dbReference type="ARBA" id="ARBA00022824"/>
    </source>
</evidence>
<keyword evidence="8" id="KW-0256">Endoplasmic reticulum</keyword>
<dbReference type="InterPro" id="IPR001128">
    <property type="entry name" value="Cyt_P450"/>
</dbReference>
<evidence type="ECO:0008006" key="17">
    <source>
        <dbReference type="Google" id="ProtNLM"/>
    </source>
</evidence>
<dbReference type="InterPro" id="IPR036396">
    <property type="entry name" value="Cyt_P450_sf"/>
</dbReference>
<dbReference type="PROSITE" id="PS00086">
    <property type="entry name" value="CYTOCHROME_P450"/>
    <property type="match status" value="1"/>
</dbReference>
<dbReference type="EnsemblMetazoa" id="XM_050647214.1">
    <property type="protein sequence ID" value="XP_050503171.1"/>
    <property type="gene ID" value="LOC126882335"/>
</dbReference>
<comment type="similarity">
    <text evidence="5 14">Belongs to the cytochrome P450 family.</text>
</comment>
<evidence type="ECO:0000256" key="2">
    <source>
        <dbReference type="ARBA" id="ARBA00003690"/>
    </source>
</evidence>
<evidence type="ECO:0000256" key="6">
    <source>
        <dbReference type="ARBA" id="ARBA00022617"/>
    </source>
</evidence>
<evidence type="ECO:0000256" key="9">
    <source>
        <dbReference type="ARBA" id="ARBA00022848"/>
    </source>
</evidence>
<proteinExistence type="inferred from homology"/>
<evidence type="ECO:0000313" key="15">
    <source>
        <dbReference type="EnsemblMetazoa" id="XP_050503172.1"/>
    </source>
</evidence>
<name>A0ABM5JZ02_DIAVI</name>
<dbReference type="PANTHER" id="PTHR24291:SF189">
    <property type="entry name" value="CYTOCHROME P450 4C3-RELATED"/>
    <property type="match status" value="1"/>
</dbReference>
<evidence type="ECO:0000256" key="13">
    <source>
        <dbReference type="ARBA" id="ARBA00023136"/>
    </source>
</evidence>
<dbReference type="RefSeq" id="XP_050503173.1">
    <property type="nucleotide sequence ID" value="XM_050647216.1"/>
</dbReference>
<dbReference type="Pfam" id="PF00067">
    <property type="entry name" value="p450"/>
    <property type="match status" value="1"/>
</dbReference>
<keyword evidence="13" id="KW-0472">Membrane</keyword>
<dbReference type="Proteomes" id="UP001652700">
    <property type="component" value="Unplaced"/>
</dbReference>
<dbReference type="SUPFAM" id="SSF48264">
    <property type="entry name" value="Cytochrome P450"/>
    <property type="match status" value="1"/>
</dbReference>
<dbReference type="RefSeq" id="XP_050503172.1">
    <property type="nucleotide sequence ID" value="XM_050647215.1"/>
</dbReference>
<evidence type="ECO:0000256" key="11">
    <source>
        <dbReference type="ARBA" id="ARBA00023004"/>
    </source>
</evidence>
<evidence type="ECO:0000256" key="10">
    <source>
        <dbReference type="ARBA" id="ARBA00023002"/>
    </source>
</evidence>
<evidence type="ECO:0000256" key="1">
    <source>
        <dbReference type="ARBA" id="ARBA00001971"/>
    </source>
</evidence>
<keyword evidence="16" id="KW-1185">Reference proteome</keyword>
<dbReference type="InterPro" id="IPR017972">
    <property type="entry name" value="Cyt_P450_CS"/>
</dbReference>
<evidence type="ECO:0000256" key="7">
    <source>
        <dbReference type="ARBA" id="ARBA00022723"/>
    </source>
</evidence>
<evidence type="ECO:0000256" key="3">
    <source>
        <dbReference type="ARBA" id="ARBA00004174"/>
    </source>
</evidence>
<dbReference type="Gene3D" id="1.10.630.10">
    <property type="entry name" value="Cytochrome P450"/>
    <property type="match status" value="1"/>
</dbReference>